<dbReference type="InterPro" id="IPR013083">
    <property type="entry name" value="Znf_RING/FYVE/PHD"/>
</dbReference>
<evidence type="ECO:0000259" key="3">
    <source>
        <dbReference type="PROSITE" id="PS50089"/>
    </source>
</evidence>
<dbReference type="Gene3D" id="3.30.40.10">
    <property type="entry name" value="Zinc/RING finger domain, C3HC4 (zinc finger)"/>
    <property type="match status" value="1"/>
</dbReference>
<dbReference type="PANTHER" id="PTHR31150:SF23">
    <property type="entry name" value="MANDELONITRILE LYASE-RELATED"/>
    <property type="match status" value="1"/>
</dbReference>
<feature type="compositionally biased region" description="Polar residues" evidence="2">
    <location>
        <begin position="313"/>
        <end position="328"/>
    </location>
</feature>
<dbReference type="PANTHER" id="PTHR31150">
    <property type="entry name" value="EXPRESSED PROTEIN"/>
    <property type="match status" value="1"/>
</dbReference>
<protein>
    <recommendedName>
        <fullName evidence="3">RING-type domain-containing protein</fullName>
    </recommendedName>
</protein>
<keyword evidence="5" id="KW-1185">Reference proteome</keyword>
<feature type="domain" description="RING-type" evidence="3">
    <location>
        <begin position="156"/>
        <end position="214"/>
    </location>
</feature>
<evidence type="ECO:0000256" key="1">
    <source>
        <dbReference type="PROSITE-ProRule" id="PRU00175"/>
    </source>
</evidence>
<keyword evidence="1" id="KW-0479">Metal-binding</keyword>
<keyword evidence="1" id="KW-0862">Zinc</keyword>
<name>A0A7N0ULM5_KALFE</name>
<feature type="compositionally biased region" description="Low complexity" evidence="2">
    <location>
        <begin position="46"/>
        <end position="57"/>
    </location>
</feature>
<dbReference type="Proteomes" id="UP000594263">
    <property type="component" value="Unplaced"/>
</dbReference>
<feature type="region of interest" description="Disordered" evidence="2">
    <location>
        <begin position="28"/>
        <end position="64"/>
    </location>
</feature>
<dbReference type="AlphaFoldDB" id="A0A7N0ULM5"/>
<organism evidence="4 5">
    <name type="scientific">Kalanchoe fedtschenkoi</name>
    <name type="common">Lavender scallops</name>
    <name type="synonym">South American air plant</name>
    <dbReference type="NCBI Taxonomy" id="63787"/>
    <lineage>
        <taxon>Eukaryota</taxon>
        <taxon>Viridiplantae</taxon>
        <taxon>Streptophyta</taxon>
        <taxon>Embryophyta</taxon>
        <taxon>Tracheophyta</taxon>
        <taxon>Spermatophyta</taxon>
        <taxon>Magnoliopsida</taxon>
        <taxon>eudicotyledons</taxon>
        <taxon>Gunneridae</taxon>
        <taxon>Pentapetalae</taxon>
        <taxon>Saxifragales</taxon>
        <taxon>Crassulaceae</taxon>
        <taxon>Kalanchoe</taxon>
    </lineage>
</organism>
<feature type="region of interest" description="Disordered" evidence="2">
    <location>
        <begin position="89"/>
        <end position="133"/>
    </location>
</feature>
<dbReference type="SUPFAM" id="SSF57850">
    <property type="entry name" value="RING/U-box"/>
    <property type="match status" value="1"/>
</dbReference>
<dbReference type="SMART" id="SM00184">
    <property type="entry name" value="RING"/>
    <property type="match status" value="1"/>
</dbReference>
<dbReference type="OMA" id="DVSGRKW"/>
<accession>A0A7N0ULM5</accession>
<dbReference type="EnsemblPlants" id="Kaladp0071s0094.2.v1.1">
    <property type="protein sequence ID" value="Kaladp0071s0094.2.v1.1"/>
    <property type="gene ID" value="Kaladp0071s0094.v1.1"/>
</dbReference>
<evidence type="ECO:0000313" key="4">
    <source>
        <dbReference type="EnsemblPlants" id="Kaladp0071s0094.1.v1.1"/>
    </source>
</evidence>
<dbReference type="GO" id="GO:0008270">
    <property type="term" value="F:zinc ion binding"/>
    <property type="evidence" value="ECO:0007669"/>
    <property type="project" value="UniProtKB-KW"/>
</dbReference>
<evidence type="ECO:0000313" key="5">
    <source>
        <dbReference type="Proteomes" id="UP000594263"/>
    </source>
</evidence>
<keyword evidence="1" id="KW-0863">Zinc-finger</keyword>
<sequence length="328" mass="36031">MSQPPQWTPPIIQGINMDEYEVPSRDLVSRPFFATPTREGTSVNPDSGGSTSSQSDGSEYELATKPQFYTHHNFPGRRSFMSKPIHPVTFPSRIPGRGPVDPSASGFLEFDSATPRRREPQRLSSGSSSVDFTDVSESFDSEASGRFSVHSEGFKCAICERLLSQRSPWSSRRIVRNGDMPVASVLSCRHVFHAECLERETLKTCKSDPPCPVCAKSDEGSSPRQWISCNIISNFPRLKSCNEDGPSSRPWDCGQSGDCVEGALQAPPRNTMLVLNRNRMKKSLSFKGSNSAKEFPGKLKKTSGSHPLPLPSGWSSEQGSKSGPSTRR</sequence>
<feature type="region of interest" description="Disordered" evidence="2">
    <location>
        <begin position="285"/>
        <end position="328"/>
    </location>
</feature>
<reference evidence="4" key="1">
    <citation type="submission" date="2021-01" db="UniProtKB">
        <authorList>
            <consortium name="EnsemblPlants"/>
        </authorList>
    </citation>
    <scope>IDENTIFICATION</scope>
</reference>
<evidence type="ECO:0000256" key="2">
    <source>
        <dbReference type="SAM" id="MobiDB-lite"/>
    </source>
</evidence>
<dbReference type="PROSITE" id="PS50089">
    <property type="entry name" value="ZF_RING_2"/>
    <property type="match status" value="1"/>
</dbReference>
<dbReference type="Gramene" id="Kaladp0071s0094.2.v1.1">
    <property type="protein sequence ID" value="Kaladp0071s0094.2.v1.1"/>
    <property type="gene ID" value="Kaladp0071s0094.v1.1"/>
</dbReference>
<dbReference type="InterPro" id="IPR001841">
    <property type="entry name" value="Znf_RING"/>
</dbReference>
<dbReference type="Gramene" id="Kaladp0071s0094.1.v1.1">
    <property type="protein sequence ID" value="Kaladp0071s0094.1.v1.1"/>
    <property type="gene ID" value="Kaladp0071s0094.v1.1"/>
</dbReference>
<dbReference type="EnsemblPlants" id="Kaladp0071s0094.1.v1.1">
    <property type="protein sequence ID" value="Kaladp0071s0094.1.v1.1"/>
    <property type="gene ID" value="Kaladp0071s0094.v1.1"/>
</dbReference>
<proteinExistence type="predicted"/>
<feature type="compositionally biased region" description="Polar residues" evidence="2">
    <location>
        <begin position="122"/>
        <end position="133"/>
    </location>
</feature>